<evidence type="ECO:0000313" key="2">
    <source>
        <dbReference type="EMBL" id="SFP26728.1"/>
    </source>
</evidence>
<sequence length="209" mass="23073">MRRSGLQARFGLGEKKTRRTFGSVGNEAEQTLRAGQRRLDCLQRWITDHHAVQRNRTDAEGTQAAHAVVARLRGASGARVGGNSSVVSHGHSPWMMRGRLLVFLTDRPSLIDHCAQLHADRRHALRREGEHQHPDQGNSQRFAHSVREGRQRSRDLRIIHRFGGLSIIANSPWSAAARGTGSANTLAGLQIRCRTGPANGATTHIQGNR</sequence>
<dbReference type="STRING" id="289003.SAMN05216190_107139"/>
<dbReference type="EMBL" id="FOWX01000007">
    <property type="protein sequence ID" value="SFP26728.1"/>
    <property type="molecule type" value="Genomic_DNA"/>
</dbReference>
<organism evidence="2 3">
    <name type="scientific">Pseudomonas borbori</name>
    <dbReference type="NCBI Taxonomy" id="289003"/>
    <lineage>
        <taxon>Bacteria</taxon>
        <taxon>Pseudomonadati</taxon>
        <taxon>Pseudomonadota</taxon>
        <taxon>Gammaproteobacteria</taxon>
        <taxon>Pseudomonadales</taxon>
        <taxon>Pseudomonadaceae</taxon>
        <taxon>Pseudomonas</taxon>
    </lineage>
</organism>
<proteinExistence type="predicted"/>
<accession>A0A1I5NY37</accession>
<feature type="region of interest" description="Disordered" evidence="1">
    <location>
        <begin position="126"/>
        <end position="150"/>
    </location>
</feature>
<gene>
    <name evidence="2" type="ORF">SAMN05216190_107139</name>
</gene>
<keyword evidence="3" id="KW-1185">Reference proteome</keyword>
<dbReference type="AlphaFoldDB" id="A0A1I5NY37"/>
<evidence type="ECO:0000313" key="3">
    <source>
        <dbReference type="Proteomes" id="UP000198784"/>
    </source>
</evidence>
<evidence type="ECO:0000256" key="1">
    <source>
        <dbReference type="SAM" id="MobiDB-lite"/>
    </source>
</evidence>
<protein>
    <submittedName>
        <fullName evidence="2">Uncharacterized protein</fullName>
    </submittedName>
</protein>
<dbReference type="Proteomes" id="UP000198784">
    <property type="component" value="Unassembled WGS sequence"/>
</dbReference>
<reference evidence="3" key="1">
    <citation type="submission" date="2016-10" db="EMBL/GenBank/DDBJ databases">
        <authorList>
            <person name="Varghese N."/>
            <person name="Submissions S."/>
        </authorList>
    </citation>
    <scope>NUCLEOTIDE SEQUENCE [LARGE SCALE GENOMIC DNA]</scope>
    <source>
        <strain evidence="3">DSM 17834</strain>
    </source>
</reference>
<name>A0A1I5NY37_9PSED</name>